<accession>A0AAV4UQF1</accession>
<keyword evidence="3" id="KW-1185">Reference proteome</keyword>
<gene>
    <name evidence="2" type="ORF">CEXT_355011</name>
</gene>
<evidence type="ECO:0000313" key="3">
    <source>
        <dbReference type="Proteomes" id="UP001054945"/>
    </source>
</evidence>
<evidence type="ECO:0000256" key="1">
    <source>
        <dbReference type="SAM" id="MobiDB-lite"/>
    </source>
</evidence>
<dbReference type="AlphaFoldDB" id="A0AAV4UQF1"/>
<sequence>MLVWKVGSNNNGAWRQEGEAYIFPKNGAGSSSSIDFSLMKPLLKKLDDFLNSILCNDVCIFNSFPETMERRCFNDAATISARSAGTMDDFAKTMNRRRGKGSFVRVLIENFISERNEGSRTTQGLQNKNTTANYLET</sequence>
<feature type="compositionally biased region" description="Polar residues" evidence="1">
    <location>
        <begin position="119"/>
        <end position="137"/>
    </location>
</feature>
<name>A0AAV4UQF1_CAEEX</name>
<evidence type="ECO:0000313" key="2">
    <source>
        <dbReference type="EMBL" id="GIY60013.1"/>
    </source>
</evidence>
<feature type="region of interest" description="Disordered" evidence="1">
    <location>
        <begin position="118"/>
        <end position="137"/>
    </location>
</feature>
<comment type="caution">
    <text evidence="2">The sequence shown here is derived from an EMBL/GenBank/DDBJ whole genome shotgun (WGS) entry which is preliminary data.</text>
</comment>
<dbReference type="Proteomes" id="UP001054945">
    <property type="component" value="Unassembled WGS sequence"/>
</dbReference>
<protein>
    <submittedName>
        <fullName evidence="2">Uncharacterized protein</fullName>
    </submittedName>
</protein>
<organism evidence="2 3">
    <name type="scientific">Caerostris extrusa</name>
    <name type="common">Bark spider</name>
    <name type="synonym">Caerostris bankana</name>
    <dbReference type="NCBI Taxonomy" id="172846"/>
    <lineage>
        <taxon>Eukaryota</taxon>
        <taxon>Metazoa</taxon>
        <taxon>Ecdysozoa</taxon>
        <taxon>Arthropoda</taxon>
        <taxon>Chelicerata</taxon>
        <taxon>Arachnida</taxon>
        <taxon>Araneae</taxon>
        <taxon>Araneomorphae</taxon>
        <taxon>Entelegynae</taxon>
        <taxon>Araneoidea</taxon>
        <taxon>Araneidae</taxon>
        <taxon>Caerostris</taxon>
    </lineage>
</organism>
<reference evidence="2 3" key="1">
    <citation type="submission" date="2021-06" db="EMBL/GenBank/DDBJ databases">
        <title>Caerostris extrusa draft genome.</title>
        <authorList>
            <person name="Kono N."/>
            <person name="Arakawa K."/>
        </authorList>
    </citation>
    <scope>NUCLEOTIDE SEQUENCE [LARGE SCALE GENOMIC DNA]</scope>
</reference>
<dbReference type="EMBL" id="BPLR01013262">
    <property type="protein sequence ID" value="GIY60013.1"/>
    <property type="molecule type" value="Genomic_DNA"/>
</dbReference>
<proteinExistence type="predicted"/>